<reference evidence="1 2" key="1">
    <citation type="submission" date="2016-01" db="EMBL/GenBank/DDBJ databases">
        <title>Draft Genome Sequences of Seven Thermophilic Sporeformers Isolated from Foods.</title>
        <authorList>
            <person name="Berendsen E.M."/>
            <person name="Wells-Bennik M.H."/>
            <person name="Krawcyk A.O."/>
            <person name="De Jong A."/>
            <person name="Holsappel S."/>
            <person name="Eijlander R.T."/>
            <person name="Kuipers O.P."/>
        </authorList>
    </citation>
    <scope>NUCLEOTIDE SEQUENCE [LARGE SCALE GENOMIC DNA]</scope>
    <source>
        <strain evidence="1 2">B4119</strain>
    </source>
</reference>
<proteinExistence type="predicted"/>
<gene>
    <name evidence="1" type="ORF">B4119_0979</name>
</gene>
<evidence type="ECO:0000313" key="2">
    <source>
        <dbReference type="Proteomes" id="UP000075455"/>
    </source>
</evidence>
<evidence type="ECO:0000313" key="1">
    <source>
        <dbReference type="EMBL" id="KYD13355.1"/>
    </source>
</evidence>
<dbReference type="AlphaFoldDB" id="A0A150LM72"/>
<dbReference type="Proteomes" id="UP000075455">
    <property type="component" value="Unassembled WGS sequence"/>
</dbReference>
<protein>
    <submittedName>
        <fullName evidence="1">Uncharacterized protein</fullName>
    </submittedName>
</protein>
<accession>A0A150LM72</accession>
<sequence>MSLERFFFLCSFLDKNSGFLYEAYIAKPKMDMFQEGDI</sequence>
<dbReference type="EMBL" id="LQYS01000049">
    <property type="protein sequence ID" value="KYD13355.1"/>
    <property type="molecule type" value="Genomic_DNA"/>
</dbReference>
<comment type="caution">
    <text evidence="1">The sequence shown here is derived from an EMBL/GenBank/DDBJ whole genome shotgun (WGS) entry which is preliminary data.</text>
</comment>
<name>A0A150LM72_9BACL</name>
<organism evidence="1 2">
    <name type="scientific">Saccharococcus caldoxylosilyticus</name>
    <dbReference type="NCBI Taxonomy" id="81408"/>
    <lineage>
        <taxon>Bacteria</taxon>
        <taxon>Bacillati</taxon>
        <taxon>Bacillota</taxon>
        <taxon>Bacilli</taxon>
        <taxon>Bacillales</taxon>
        <taxon>Anoxybacillaceae</taxon>
        <taxon>Saccharococcus</taxon>
    </lineage>
</organism>